<dbReference type="OrthoDB" id="29661at2759"/>
<evidence type="ECO:0000256" key="1">
    <source>
        <dbReference type="ARBA" id="ARBA00004127"/>
    </source>
</evidence>
<sequence length="525" mass="58856">MATRKGVSLSVFISFLLQFVLQVSGEFPICGVLSSRPNASTTFTEKHCIVYFNSITTLVDSEESAVYYPVSDALEWNVCNQDEPPPSSIEDHYIFLSMENNCSALDQANRVQDMGGAGTLMVMEKLQSLEMKTEGYNITLAFVDNSSYVKIMNSGDEVTVGLYLPKDSPIHLSLIVIWFLAMFSVVVGAYWSGTVRHELYRVQHEQEGEHRDVAREPVLPHEETSINMTVRSILGFVVLMCIMLLCLYFLYSYLVYIIIGMFCLASAIATYCCLDPLVSRMPCGTTRTPYFNIYIVRGTLMVRQILLLIFAFGLSITWVVLRKEPWAWILQDILGIMFSINVLKMIRLPSLKICTFLLCGLVIYDIFFVFITPLLTSDGKSIMVEVAKGGPSQEQMPMVLKVPNFDYELSKICDLQENYNLLGFGDILIPGLLVSFVHSFDLQAGTPCRLYFLINIIGYGSGLVTTFIALWLMSFAQPALLYLVPFTLIPTFVTAAARGEFMAMWRGDSDKLQLPSLRSGGGKEA</sequence>
<dbReference type="GO" id="GO:0005765">
    <property type="term" value="C:lysosomal membrane"/>
    <property type="evidence" value="ECO:0007669"/>
    <property type="project" value="TreeGrafter"/>
</dbReference>
<dbReference type="Pfam" id="PF04258">
    <property type="entry name" value="Peptidase_A22B"/>
    <property type="match status" value="1"/>
</dbReference>
<dbReference type="EMBL" id="QCYY01001863">
    <property type="protein sequence ID" value="ROT74668.1"/>
    <property type="molecule type" value="Genomic_DNA"/>
</dbReference>
<feature type="signal peptide" evidence="8">
    <location>
        <begin position="1"/>
        <end position="25"/>
    </location>
</feature>
<evidence type="ECO:0000256" key="4">
    <source>
        <dbReference type="ARBA" id="ARBA00022801"/>
    </source>
</evidence>
<dbReference type="GO" id="GO:0033619">
    <property type="term" value="P:membrane protein proteolysis"/>
    <property type="evidence" value="ECO:0007669"/>
    <property type="project" value="TreeGrafter"/>
</dbReference>
<dbReference type="Proteomes" id="UP000283509">
    <property type="component" value="Unassembled WGS sequence"/>
</dbReference>
<evidence type="ECO:0000256" key="2">
    <source>
        <dbReference type="ARBA" id="ARBA00006859"/>
    </source>
</evidence>
<feature type="transmembrane region" description="Helical" evidence="7">
    <location>
        <begin position="355"/>
        <end position="375"/>
    </location>
</feature>
<evidence type="ECO:0000256" key="8">
    <source>
        <dbReference type="SAM" id="SignalP"/>
    </source>
</evidence>
<feature type="transmembrane region" description="Helical" evidence="7">
    <location>
        <begin position="326"/>
        <end position="343"/>
    </location>
</feature>
<comment type="similarity">
    <text evidence="2">Belongs to the peptidase A22B family.</text>
</comment>
<keyword evidence="10" id="KW-1185">Reference proteome</keyword>
<dbReference type="GO" id="GO:0030660">
    <property type="term" value="C:Golgi-associated vesicle membrane"/>
    <property type="evidence" value="ECO:0007669"/>
    <property type="project" value="TreeGrafter"/>
</dbReference>
<keyword evidence="8" id="KW-0732">Signal</keyword>
<evidence type="ECO:0000256" key="6">
    <source>
        <dbReference type="ARBA" id="ARBA00023136"/>
    </source>
</evidence>
<evidence type="ECO:0000256" key="7">
    <source>
        <dbReference type="SAM" id="Phobius"/>
    </source>
</evidence>
<feature type="transmembrane region" description="Helical" evidence="7">
    <location>
        <begin position="257"/>
        <end position="279"/>
    </location>
</feature>
<feature type="transmembrane region" description="Helical" evidence="7">
    <location>
        <begin position="300"/>
        <end position="320"/>
    </location>
</feature>
<feature type="transmembrane region" description="Helical" evidence="7">
    <location>
        <begin position="479"/>
        <end position="497"/>
    </location>
</feature>
<feature type="transmembrane region" description="Helical" evidence="7">
    <location>
        <begin position="233"/>
        <end position="251"/>
    </location>
</feature>
<organism evidence="9 10">
    <name type="scientific">Penaeus vannamei</name>
    <name type="common">Whiteleg shrimp</name>
    <name type="synonym">Litopenaeus vannamei</name>
    <dbReference type="NCBI Taxonomy" id="6689"/>
    <lineage>
        <taxon>Eukaryota</taxon>
        <taxon>Metazoa</taxon>
        <taxon>Ecdysozoa</taxon>
        <taxon>Arthropoda</taxon>
        <taxon>Crustacea</taxon>
        <taxon>Multicrustacea</taxon>
        <taxon>Malacostraca</taxon>
        <taxon>Eumalacostraca</taxon>
        <taxon>Eucarida</taxon>
        <taxon>Decapoda</taxon>
        <taxon>Dendrobranchiata</taxon>
        <taxon>Penaeoidea</taxon>
        <taxon>Penaeidae</taxon>
        <taxon>Penaeus</taxon>
    </lineage>
</organism>
<feature type="transmembrane region" description="Helical" evidence="7">
    <location>
        <begin position="170"/>
        <end position="191"/>
    </location>
</feature>
<dbReference type="PANTHER" id="PTHR12174">
    <property type="entry name" value="SIGNAL PEPTIDE PEPTIDASE"/>
    <property type="match status" value="1"/>
</dbReference>
<dbReference type="GO" id="GO:0098554">
    <property type="term" value="C:cytoplasmic side of endoplasmic reticulum membrane"/>
    <property type="evidence" value="ECO:0007669"/>
    <property type="project" value="TreeGrafter"/>
</dbReference>
<dbReference type="InterPro" id="IPR007369">
    <property type="entry name" value="Peptidase_A22B_SPP"/>
</dbReference>
<protein>
    <submittedName>
        <fullName evidence="9">Signal peptide peptidase-like 2B</fullName>
    </submittedName>
</protein>
<comment type="subcellular location">
    <subcellularLocation>
        <location evidence="1">Endomembrane system</location>
        <topology evidence="1">Multi-pass membrane protein</topology>
    </subcellularLocation>
</comment>
<evidence type="ECO:0000256" key="3">
    <source>
        <dbReference type="ARBA" id="ARBA00022692"/>
    </source>
</evidence>
<keyword evidence="3 7" id="KW-0812">Transmembrane</keyword>
<dbReference type="SMART" id="SM00730">
    <property type="entry name" value="PSN"/>
    <property type="match status" value="1"/>
</dbReference>
<evidence type="ECO:0000256" key="5">
    <source>
        <dbReference type="ARBA" id="ARBA00022989"/>
    </source>
</evidence>
<dbReference type="GO" id="GO:0098553">
    <property type="term" value="C:lumenal side of endoplasmic reticulum membrane"/>
    <property type="evidence" value="ECO:0007669"/>
    <property type="project" value="TreeGrafter"/>
</dbReference>
<feature type="transmembrane region" description="Helical" evidence="7">
    <location>
        <begin position="450"/>
        <end position="473"/>
    </location>
</feature>
<dbReference type="PANTHER" id="PTHR12174:SF103">
    <property type="entry name" value="INTRAMEMBRANE PROTEASE (IMPAS) FAMILY"/>
    <property type="match status" value="1"/>
</dbReference>
<dbReference type="InterPro" id="IPR006639">
    <property type="entry name" value="Preselin/SPP"/>
</dbReference>
<feature type="transmembrane region" description="Helical" evidence="7">
    <location>
        <begin position="419"/>
        <end position="438"/>
    </location>
</feature>
<evidence type="ECO:0000313" key="9">
    <source>
        <dbReference type="EMBL" id="ROT74668.1"/>
    </source>
</evidence>
<evidence type="ECO:0000313" key="10">
    <source>
        <dbReference type="Proteomes" id="UP000283509"/>
    </source>
</evidence>
<proteinExistence type="inferred from homology"/>
<comment type="caution">
    <text evidence="9">The sequence shown here is derived from an EMBL/GenBank/DDBJ whole genome shotgun (WGS) entry which is preliminary data.</text>
</comment>
<gene>
    <name evidence="9" type="ORF">C7M84_006819</name>
</gene>
<feature type="chain" id="PRO_5018730492" evidence="8">
    <location>
        <begin position="26"/>
        <end position="525"/>
    </location>
</feature>
<keyword evidence="4" id="KW-0378">Hydrolase</keyword>
<keyword evidence="6 7" id="KW-0472">Membrane</keyword>
<accession>A0A3R7STR6</accession>
<dbReference type="AlphaFoldDB" id="A0A3R7STR6"/>
<reference evidence="9 10" key="2">
    <citation type="submission" date="2019-01" db="EMBL/GenBank/DDBJ databases">
        <title>The decoding of complex shrimp genome reveals the adaptation for benthos swimmer, frequently molting mechanism and breeding impact on genome.</title>
        <authorList>
            <person name="Sun Y."/>
            <person name="Gao Y."/>
            <person name="Yu Y."/>
        </authorList>
    </citation>
    <scope>NUCLEOTIDE SEQUENCE [LARGE SCALE GENOMIC DNA]</scope>
    <source>
        <tissue evidence="9">Muscle</tissue>
    </source>
</reference>
<name>A0A3R7STR6_PENVA</name>
<dbReference type="GO" id="GO:0042500">
    <property type="term" value="F:aspartic endopeptidase activity, intramembrane cleaving"/>
    <property type="evidence" value="ECO:0007669"/>
    <property type="project" value="InterPro"/>
</dbReference>
<keyword evidence="5 7" id="KW-1133">Transmembrane helix</keyword>
<dbReference type="STRING" id="6689.A0A3R7STR6"/>
<reference evidence="9 10" key="1">
    <citation type="submission" date="2018-04" db="EMBL/GenBank/DDBJ databases">
        <authorList>
            <person name="Zhang X."/>
            <person name="Yuan J."/>
            <person name="Li F."/>
            <person name="Xiang J."/>
        </authorList>
    </citation>
    <scope>NUCLEOTIDE SEQUENCE [LARGE SCALE GENOMIC DNA]</scope>
    <source>
        <tissue evidence="9">Muscle</tissue>
    </source>
</reference>